<dbReference type="AlphaFoldDB" id="A0AAD4M1Y3"/>
<evidence type="ECO:0000313" key="3">
    <source>
        <dbReference type="Proteomes" id="UP001203297"/>
    </source>
</evidence>
<dbReference type="EMBL" id="WTXG01000046">
    <property type="protein sequence ID" value="KAI0296772.1"/>
    <property type="molecule type" value="Genomic_DNA"/>
</dbReference>
<organism evidence="2 3">
    <name type="scientific">Multifurca ochricompacta</name>
    <dbReference type="NCBI Taxonomy" id="376703"/>
    <lineage>
        <taxon>Eukaryota</taxon>
        <taxon>Fungi</taxon>
        <taxon>Dikarya</taxon>
        <taxon>Basidiomycota</taxon>
        <taxon>Agaricomycotina</taxon>
        <taxon>Agaricomycetes</taxon>
        <taxon>Russulales</taxon>
        <taxon>Russulaceae</taxon>
        <taxon>Multifurca</taxon>
    </lineage>
</organism>
<comment type="caution">
    <text evidence="2">The sequence shown here is derived from an EMBL/GenBank/DDBJ whole genome shotgun (WGS) entry which is preliminary data.</text>
</comment>
<reference evidence="2" key="1">
    <citation type="journal article" date="2022" name="New Phytol.">
        <title>Evolutionary transition to the ectomycorrhizal habit in the genomes of a hyperdiverse lineage of mushroom-forming fungi.</title>
        <authorList>
            <person name="Looney B."/>
            <person name="Miyauchi S."/>
            <person name="Morin E."/>
            <person name="Drula E."/>
            <person name="Courty P.E."/>
            <person name="Kohler A."/>
            <person name="Kuo A."/>
            <person name="LaButti K."/>
            <person name="Pangilinan J."/>
            <person name="Lipzen A."/>
            <person name="Riley R."/>
            <person name="Andreopoulos W."/>
            <person name="He G."/>
            <person name="Johnson J."/>
            <person name="Nolan M."/>
            <person name="Tritt A."/>
            <person name="Barry K.W."/>
            <person name="Grigoriev I.V."/>
            <person name="Nagy L.G."/>
            <person name="Hibbett D."/>
            <person name="Henrissat B."/>
            <person name="Matheny P.B."/>
            <person name="Labbe J."/>
            <person name="Martin F.M."/>
        </authorList>
    </citation>
    <scope>NUCLEOTIDE SEQUENCE</scope>
    <source>
        <strain evidence="2">BPL690</strain>
    </source>
</reference>
<gene>
    <name evidence="2" type="ORF">B0F90DRAFT_1745136</name>
    <name evidence="1" type="ORF">B0F90DRAFT_1753762</name>
</gene>
<name>A0AAD4M1Y3_9AGAM</name>
<proteinExistence type="predicted"/>
<dbReference type="Proteomes" id="UP001203297">
    <property type="component" value="Unassembled WGS sequence"/>
</dbReference>
<dbReference type="EMBL" id="WTXG01000065">
    <property type="protein sequence ID" value="KAI0294909.1"/>
    <property type="molecule type" value="Genomic_DNA"/>
</dbReference>
<evidence type="ECO:0000313" key="1">
    <source>
        <dbReference type="EMBL" id="KAI0294909.1"/>
    </source>
</evidence>
<sequence length="112" mass="12585">MRIFHCPLHHFWGEEPNVRAHIQGKSTLANIYTGAALERNFVVNLSYHLPKMIEEASLQILAYCDSYTGINGSSLSDYKDFSIENARQVLNTVALIIVKEGALELAYGDPHH</sequence>
<evidence type="ECO:0000313" key="2">
    <source>
        <dbReference type="EMBL" id="KAI0296772.1"/>
    </source>
</evidence>
<protein>
    <submittedName>
        <fullName evidence="2">Uncharacterized protein</fullName>
    </submittedName>
</protein>
<accession>A0AAD4M1Y3</accession>
<keyword evidence="3" id="KW-1185">Reference proteome</keyword>